<dbReference type="PRINTS" id="PR00080">
    <property type="entry name" value="SDRFAMILY"/>
</dbReference>
<dbReference type="Pfam" id="PF13561">
    <property type="entry name" value="adh_short_C2"/>
    <property type="match status" value="1"/>
</dbReference>
<dbReference type="KEGG" id="acel:acsn021_08400"/>
<dbReference type="AlphaFoldDB" id="A0A6S6R249"/>
<comment type="similarity">
    <text evidence="1">Belongs to the short-chain dehydrogenases/reductases (SDR) family.</text>
</comment>
<dbReference type="PANTHER" id="PTHR42760:SF115">
    <property type="entry name" value="3-OXOACYL-[ACYL-CARRIER-PROTEIN] REDUCTASE FABG"/>
    <property type="match status" value="1"/>
</dbReference>
<dbReference type="RefSeq" id="WP_184090177.1">
    <property type="nucleotide sequence ID" value="NZ_AP023367.1"/>
</dbReference>
<dbReference type="InterPro" id="IPR002347">
    <property type="entry name" value="SDR_fam"/>
</dbReference>
<dbReference type="GO" id="GO:0008206">
    <property type="term" value="P:bile acid metabolic process"/>
    <property type="evidence" value="ECO:0007669"/>
    <property type="project" value="UniProtKB-ARBA"/>
</dbReference>
<dbReference type="Gene3D" id="3.40.50.720">
    <property type="entry name" value="NAD(P)-binding Rossmann-like Domain"/>
    <property type="match status" value="1"/>
</dbReference>
<dbReference type="GO" id="GO:0016616">
    <property type="term" value="F:oxidoreductase activity, acting on the CH-OH group of donors, NAD or NADP as acceptor"/>
    <property type="evidence" value="ECO:0007669"/>
    <property type="project" value="UniProtKB-ARBA"/>
</dbReference>
<dbReference type="InterPro" id="IPR057326">
    <property type="entry name" value="KR_dom"/>
</dbReference>
<reference evidence="4 5" key="1">
    <citation type="journal article" date="2016" name="Int. J. Syst. Evol. Microbiol.">
        <title>Descriptions of Anaerotaenia torta gen. nov., sp. nov. and Anaerocolumna cellulosilytica gen. nov., sp. nov. isolated from a methanogenic reactor of cattle waste.</title>
        <authorList>
            <person name="Uek A."/>
            <person name="Ohtaki Y."/>
            <person name="Kaku N."/>
            <person name="Ueki K."/>
        </authorList>
    </citation>
    <scope>NUCLEOTIDE SEQUENCE [LARGE SCALE GENOMIC DNA]</scope>
    <source>
        <strain evidence="4 5">SN021</strain>
    </source>
</reference>
<name>A0A6S6R249_9FIRM</name>
<dbReference type="EMBL" id="AP023367">
    <property type="protein sequence ID" value="BCJ93271.1"/>
    <property type="molecule type" value="Genomic_DNA"/>
</dbReference>
<proteinExistence type="inferred from homology"/>
<evidence type="ECO:0000256" key="1">
    <source>
        <dbReference type="ARBA" id="ARBA00006484"/>
    </source>
</evidence>
<dbReference type="SMART" id="SM00822">
    <property type="entry name" value="PKS_KR"/>
    <property type="match status" value="1"/>
</dbReference>
<dbReference type="FunFam" id="3.40.50.720:FF:000084">
    <property type="entry name" value="Short-chain dehydrogenase reductase"/>
    <property type="match status" value="1"/>
</dbReference>
<accession>A0A6S6R249</accession>
<organism evidence="4 5">
    <name type="scientific">Anaerocolumna cellulosilytica</name>
    <dbReference type="NCBI Taxonomy" id="433286"/>
    <lineage>
        <taxon>Bacteria</taxon>
        <taxon>Bacillati</taxon>
        <taxon>Bacillota</taxon>
        <taxon>Clostridia</taxon>
        <taxon>Lachnospirales</taxon>
        <taxon>Lachnospiraceae</taxon>
        <taxon>Anaerocolumna</taxon>
    </lineage>
</organism>
<dbReference type="SUPFAM" id="SSF51735">
    <property type="entry name" value="NAD(P)-binding Rossmann-fold domains"/>
    <property type="match status" value="1"/>
</dbReference>
<evidence type="ECO:0000259" key="3">
    <source>
        <dbReference type="SMART" id="SM00822"/>
    </source>
</evidence>
<gene>
    <name evidence="4" type="ORF">acsn021_08400</name>
</gene>
<protein>
    <submittedName>
        <fullName evidence="4">3-oxoacyl-ACP reductase</fullName>
    </submittedName>
</protein>
<sequence length="285" mass="30550">MDIIVKNSIHEKDGSDDSVHKANDSIHKTRDLWNKAFTLEGKTAVITGGATGLGLAMTESMINAGAKVIVLGRRKKSQAEKELGRFSGKAVYYTCDVTDTEAIPVLADQIVREQGPVHILCNNAGNHCKKPIEDMSCEDFSEVLRVHLVGAFALSKAFMPHMKQQGEGSILFIASMTSFIGQPYVVGYSAAKAGYLGMVHTLAAEGGSFGIRVNAIAPGWIDTPMFRKATENDAERKAKILGRTPMRKVGEPSDIGWAAVYLCSEAAKFITGACLPVDGGALIGF</sequence>
<evidence type="ECO:0000313" key="5">
    <source>
        <dbReference type="Proteomes" id="UP000515561"/>
    </source>
</evidence>
<keyword evidence="5" id="KW-1185">Reference proteome</keyword>
<keyword evidence="2" id="KW-0560">Oxidoreductase</keyword>
<evidence type="ECO:0000313" key="4">
    <source>
        <dbReference type="EMBL" id="BCJ93271.1"/>
    </source>
</evidence>
<dbReference type="InterPro" id="IPR036291">
    <property type="entry name" value="NAD(P)-bd_dom_sf"/>
</dbReference>
<feature type="domain" description="Ketoreductase" evidence="3">
    <location>
        <begin position="42"/>
        <end position="223"/>
    </location>
</feature>
<evidence type="ECO:0000256" key="2">
    <source>
        <dbReference type="ARBA" id="ARBA00023002"/>
    </source>
</evidence>
<dbReference type="PANTHER" id="PTHR42760">
    <property type="entry name" value="SHORT-CHAIN DEHYDROGENASES/REDUCTASES FAMILY MEMBER"/>
    <property type="match status" value="1"/>
</dbReference>
<dbReference type="Proteomes" id="UP000515561">
    <property type="component" value="Chromosome"/>
</dbReference>
<dbReference type="CDD" id="cd05233">
    <property type="entry name" value="SDR_c"/>
    <property type="match status" value="1"/>
</dbReference>
<dbReference type="PRINTS" id="PR00081">
    <property type="entry name" value="GDHRDH"/>
</dbReference>